<organism evidence="2 3">
    <name type="scientific">Metarhizium robertsii</name>
    <dbReference type="NCBI Taxonomy" id="568076"/>
    <lineage>
        <taxon>Eukaryota</taxon>
        <taxon>Fungi</taxon>
        <taxon>Dikarya</taxon>
        <taxon>Ascomycota</taxon>
        <taxon>Pezizomycotina</taxon>
        <taxon>Sordariomycetes</taxon>
        <taxon>Hypocreomycetidae</taxon>
        <taxon>Hypocreales</taxon>
        <taxon>Clavicipitaceae</taxon>
        <taxon>Metarhizium</taxon>
    </lineage>
</organism>
<feature type="chain" id="PRO_5001472828" evidence="1">
    <location>
        <begin position="18"/>
        <end position="81"/>
    </location>
</feature>
<keyword evidence="1" id="KW-0732">Signal</keyword>
<dbReference type="AlphaFoldDB" id="A0A014NEQ1"/>
<evidence type="ECO:0000313" key="2">
    <source>
        <dbReference type="EMBL" id="EXV00452.1"/>
    </source>
</evidence>
<comment type="caution">
    <text evidence="2">The sequence shown here is derived from an EMBL/GenBank/DDBJ whole genome shotgun (WGS) entry which is preliminary data.</text>
</comment>
<proteinExistence type="predicted"/>
<protein>
    <submittedName>
        <fullName evidence="2">Uncharacterized protein</fullName>
    </submittedName>
</protein>
<feature type="signal peptide" evidence="1">
    <location>
        <begin position="1"/>
        <end position="17"/>
    </location>
</feature>
<reference evidence="2 3" key="1">
    <citation type="submission" date="2014-02" db="EMBL/GenBank/DDBJ databases">
        <title>The genome sequence of the entomopathogenic fungus Metarhizium robertsii ARSEF 2575.</title>
        <authorList>
            <person name="Giuliano Garisto Donzelli B."/>
            <person name="Roe B.A."/>
            <person name="Macmil S.L."/>
            <person name="Krasnoff S.B."/>
            <person name="Gibson D.M."/>
        </authorList>
    </citation>
    <scope>NUCLEOTIDE SEQUENCE [LARGE SCALE GENOMIC DNA]</scope>
    <source>
        <strain evidence="2 3">ARSEF 2575</strain>
    </source>
</reference>
<dbReference type="Proteomes" id="UP000030151">
    <property type="component" value="Unassembled WGS sequence"/>
</dbReference>
<dbReference type="EMBL" id="JELW01000013">
    <property type="protein sequence ID" value="EXV00452.1"/>
    <property type="molecule type" value="Genomic_DNA"/>
</dbReference>
<evidence type="ECO:0000256" key="1">
    <source>
        <dbReference type="SAM" id="SignalP"/>
    </source>
</evidence>
<sequence>MHSLAFLATLLIPLAAAAPEVAASPAPEAAGDAIIYDSNNFSGQSENIPVNGVCRNLGPPFIDRGINSIKLVDSGEHCNIH</sequence>
<evidence type="ECO:0000313" key="3">
    <source>
        <dbReference type="Proteomes" id="UP000030151"/>
    </source>
</evidence>
<gene>
    <name evidence="2" type="ORF">X797_006514</name>
</gene>
<name>A0A014NEQ1_9HYPO</name>
<accession>A0A014NEQ1</accession>
<dbReference type="HOGENOM" id="CLU_169814_0_0_1"/>